<keyword evidence="2" id="KW-1185">Reference proteome</keyword>
<protein>
    <submittedName>
        <fullName evidence="1">Uncharacterized protein</fullName>
    </submittedName>
</protein>
<sequence length="175" mass="20708">MNNNHTIEECYSFLACPYRFPQEKQIHNTVKDSWQQALQNSINDIIETFYRITYEERTSLRLFALLSQNWENFDRSLFLSQQHFILVCATVTDHLLKLLTTVKEKKNPFLNLSEPTFEKGEVVIEKVLVDVDEELFSAYCQTAMTYSYNAYKCIPKRIEVFDILNAKRYVHYPGL</sequence>
<dbReference type="Proteomes" id="UP000678228">
    <property type="component" value="Unassembled WGS sequence"/>
</dbReference>
<dbReference type="EMBL" id="JAGKSQ010000012">
    <property type="protein sequence ID" value="MBP3953317.1"/>
    <property type="molecule type" value="Genomic_DNA"/>
</dbReference>
<name>A0A940WYT8_9BACI</name>
<proteinExistence type="predicted"/>
<accession>A0A940WYT8</accession>
<evidence type="ECO:0000313" key="1">
    <source>
        <dbReference type="EMBL" id="MBP3953317.1"/>
    </source>
</evidence>
<comment type="caution">
    <text evidence="1">The sequence shown here is derived from an EMBL/GenBank/DDBJ whole genome shotgun (WGS) entry which is preliminary data.</text>
</comment>
<organism evidence="1 2">
    <name type="scientific">Halalkalibacter suaedae</name>
    <dbReference type="NCBI Taxonomy" id="2822140"/>
    <lineage>
        <taxon>Bacteria</taxon>
        <taxon>Bacillati</taxon>
        <taxon>Bacillota</taxon>
        <taxon>Bacilli</taxon>
        <taxon>Bacillales</taxon>
        <taxon>Bacillaceae</taxon>
        <taxon>Halalkalibacter</taxon>
    </lineage>
</organism>
<dbReference type="RefSeq" id="WP_210599175.1">
    <property type="nucleotide sequence ID" value="NZ_JAGKSQ010000012.1"/>
</dbReference>
<evidence type="ECO:0000313" key="2">
    <source>
        <dbReference type="Proteomes" id="UP000678228"/>
    </source>
</evidence>
<dbReference type="AlphaFoldDB" id="A0A940WYT8"/>
<reference evidence="1" key="1">
    <citation type="submission" date="2021-03" db="EMBL/GenBank/DDBJ databases">
        <title>Bacillus suaedae sp. nov., isolated from Suaeda aralocaspica.</title>
        <authorList>
            <person name="Lei R.F.R."/>
        </authorList>
    </citation>
    <scope>NUCLEOTIDE SEQUENCE</scope>
    <source>
        <strain evidence="1">YZJH907-2</strain>
    </source>
</reference>
<gene>
    <name evidence="1" type="ORF">J7W16_19570</name>
</gene>